<organism evidence="6 7">
    <name type="scientific">Hondaea fermentalgiana</name>
    <dbReference type="NCBI Taxonomy" id="2315210"/>
    <lineage>
        <taxon>Eukaryota</taxon>
        <taxon>Sar</taxon>
        <taxon>Stramenopiles</taxon>
        <taxon>Bigyra</taxon>
        <taxon>Labyrinthulomycetes</taxon>
        <taxon>Thraustochytrida</taxon>
        <taxon>Thraustochytriidae</taxon>
        <taxon>Hondaea</taxon>
    </lineage>
</organism>
<dbReference type="GO" id="GO:0003735">
    <property type="term" value="F:structural constituent of ribosome"/>
    <property type="evidence" value="ECO:0007669"/>
    <property type="project" value="InterPro"/>
</dbReference>
<dbReference type="GO" id="GO:0022625">
    <property type="term" value="C:cytosolic large ribosomal subunit"/>
    <property type="evidence" value="ECO:0007669"/>
    <property type="project" value="TreeGrafter"/>
</dbReference>
<dbReference type="FunCoup" id="A0A2R5GAY6">
    <property type="interactions" value="175"/>
</dbReference>
<keyword evidence="3 4" id="KW-0687">Ribonucleoprotein</keyword>
<dbReference type="GO" id="GO:0006412">
    <property type="term" value="P:translation"/>
    <property type="evidence" value="ECO:0007669"/>
    <property type="project" value="InterPro"/>
</dbReference>
<dbReference type="Gene3D" id="2.40.30.10">
    <property type="entry name" value="Translation factors"/>
    <property type="match status" value="1"/>
</dbReference>
<name>A0A2R5GAY6_9STRA</name>
<protein>
    <submittedName>
        <fullName evidence="6">60S ribosomal protein L3</fullName>
    </submittedName>
</protein>
<evidence type="ECO:0000256" key="5">
    <source>
        <dbReference type="SAM" id="MobiDB-lite"/>
    </source>
</evidence>
<feature type="region of interest" description="Disordered" evidence="5">
    <location>
        <begin position="1"/>
        <end position="28"/>
    </location>
</feature>
<dbReference type="GO" id="GO:0003723">
    <property type="term" value="F:RNA binding"/>
    <property type="evidence" value="ECO:0007669"/>
    <property type="project" value="TreeGrafter"/>
</dbReference>
<dbReference type="InterPro" id="IPR009000">
    <property type="entry name" value="Transl_B-barrel_sf"/>
</dbReference>
<dbReference type="InParanoid" id="A0A2R5GAY6"/>
<feature type="compositionally biased region" description="Basic and acidic residues" evidence="5">
    <location>
        <begin position="1"/>
        <end position="10"/>
    </location>
</feature>
<evidence type="ECO:0000256" key="1">
    <source>
        <dbReference type="ARBA" id="ARBA00006540"/>
    </source>
</evidence>
<comment type="similarity">
    <text evidence="1 4">Belongs to the universal ribosomal protein uL3 family.</text>
</comment>
<dbReference type="PANTHER" id="PTHR11363:SF5">
    <property type="entry name" value="LARGE RIBOSOMAL SUBUNIT PROTEIN UL3"/>
    <property type="match status" value="1"/>
</dbReference>
<gene>
    <name evidence="6" type="ORF">FCC1311_014782</name>
</gene>
<dbReference type="PANTHER" id="PTHR11363">
    <property type="entry name" value="60S RIBOSOMAL PROTEIN L3-RELATED"/>
    <property type="match status" value="1"/>
</dbReference>
<reference evidence="6 7" key="1">
    <citation type="submission" date="2017-12" db="EMBL/GenBank/DDBJ databases">
        <title>Sequencing, de novo assembly and annotation of complete genome of a new Thraustochytrid species, strain FCC1311.</title>
        <authorList>
            <person name="Sedici K."/>
            <person name="Godart F."/>
            <person name="Aiese Cigliano R."/>
            <person name="Sanseverino W."/>
            <person name="Barakat M."/>
            <person name="Ortet P."/>
            <person name="Marechal E."/>
            <person name="Cagnac O."/>
            <person name="Amato A."/>
        </authorList>
    </citation>
    <scope>NUCLEOTIDE SEQUENCE [LARGE SCALE GENOMIC DNA]</scope>
</reference>
<evidence type="ECO:0000313" key="7">
    <source>
        <dbReference type="Proteomes" id="UP000241890"/>
    </source>
</evidence>
<dbReference type="FunFam" id="3.30.1430.10:FF:000001">
    <property type="entry name" value="60S ribosomal protein L3"/>
    <property type="match status" value="1"/>
</dbReference>
<evidence type="ECO:0000256" key="3">
    <source>
        <dbReference type="ARBA" id="ARBA00023274"/>
    </source>
</evidence>
<dbReference type="SUPFAM" id="SSF50447">
    <property type="entry name" value="Translation proteins"/>
    <property type="match status" value="1"/>
</dbReference>
<comment type="caution">
    <text evidence="6">The sequence shown here is derived from an EMBL/GenBank/DDBJ whole genome shotgun (WGS) entry which is preliminary data.</text>
</comment>
<evidence type="ECO:0000256" key="2">
    <source>
        <dbReference type="ARBA" id="ARBA00022980"/>
    </source>
</evidence>
<evidence type="ECO:0000313" key="6">
    <source>
        <dbReference type="EMBL" id="GBG25261.1"/>
    </source>
</evidence>
<dbReference type="Pfam" id="PF00297">
    <property type="entry name" value="Ribosomal_L3"/>
    <property type="match status" value="1"/>
</dbReference>
<dbReference type="FunFam" id="4.10.960.10:FF:000002">
    <property type="entry name" value="60S ribosomal protein L3"/>
    <property type="match status" value="1"/>
</dbReference>
<dbReference type="OrthoDB" id="1611972at2759"/>
<dbReference type="PROSITE" id="PS00474">
    <property type="entry name" value="RIBOSOMAL_L3"/>
    <property type="match status" value="1"/>
</dbReference>
<dbReference type="Proteomes" id="UP000241890">
    <property type="component" value="Unassembled WGS sequence"/>
</dbReference>
<sequence length="385" mass="43436">MSHRKFEAPRHGSLGFLPRKRSKHHRGKIRAFPKDDASKDTHLTAFMAYKAGMTHVTRTVDKPGSNVHKKEVLEAVTILEAPPMVGVGIVGYIETPRGLRSLTTVWAEHLSEEAKRRFYKNWYHSKKKAFTKYAKKYTEGNGADIETEIERIKKYCSVVRLIAHTQIKKLNLRQKKAHIAEIQINGGSVEDKVNFARGLFEQQIPLDSVFQKDEMCDLIGITKGHGFEGVVSRFGVTRLPRKTHKGLRKVACIGAWHPARVKVTVPRAGQHGVHHRVETNKKIYRLGKAGEKSCSTETDLTVKDINPLGGFVRYGIVTQDWVMIKGGAPGPKKALVTMRKSLHTRTSRAAKEEIVINFIDTSSKMGHGRFQTKEERDRVFGSTKQ</sequence>
<dbReference type="AlphaFoldDB" id="A0A2R5GAY6"/>
<keyword evidence="7" id="KW-1185">Reference proteome</keyword>
<dbReference type="InterPro" id="IPR044892">
    <property type="entry name" value="Ribosomal_L3_dom_3_arc_sf"/>
</dbReference>
<dbReference type="FunFam" id="2.40.30.10:FF:000351">
    <property type="entry name" value="Ribosomal protein L3"/>
    <property type="match status" value="1"/>
</dbReference>
<evidence type="ECO:0000256" key="4">
    <source>
        <dbReference type="RuleBase" id="RU003905"/>
    </source>
</evidence>
<feature type="compositionally biased region" description="Basic residues" evidence="5">
    <location>
        <begin position="18"/>
        <end position="28"/>
    </location>
</feature>
<keyword evidence="2 4" id="KW-0689">Ribosomal protein</keyword>
<dbReference type="InterPro" id="IPR019926">
    <property type="entry name" value="Ribosomal_uL3_CS"/>
</dbReference>
<dbReference type="Gene3D" id="3.30.1430.10">
    <property type="match status" value="1"/>
</dbReference>
<dbReference type="InterPro" id="IPR045077">
    <property type="entry name" value="L3_arc_euk"/>
</dbReference>
<proteinExistence type="inferred from homology"/>
<accession>A0A2R5GAY6</accession>
<dbReference type="EMBL" id="BEYU01000012">
    <property type="protein sequence ID" value="GBG25261.1"/>
    <property type="molecule type" value="Genomic_DNA"/>
</dbReference>
<dbReference type="Gene3D" id="4.10.960.10">
    <property type="entry name" value="Ribosomal protein L3, domain 3"/>
    <property type="match status" value="1"/>
</dbReference>
<dbReference type="InterPro" id="IPR000597">
    <property type="entry name" value="Ribosomal_uL3"/>
</dbReference>